<dbReference type="GO" id="GO:0005975">
    <property type="term" value="P:carbohydrate metabolic process"/>
    <property type="evidence" value="ECO:0007669"/>
    <property type="project" value="InterPro"/>
</dbReference>
<evidence type="ECO:0000256" key="4">
    <source>
        <dbReference type="RuleBase" id="RU361161"/>
    </source>
</evidence>
<organism evidence="6 7">
    <name type="scientific">Actinoplanes cyaneus</name>
    <dbReference type="NCBI Taxonomy" id="52696"/>
    <lineage>
        <taxon>Bacteria</taxon>
        <taxon>Bacillati</taxon>
        <taxon>Actinomycetota</taxon>
        <taxon>Actinomycetes</taxon>
        <taxon>Micromonosporales</taxon>
        <taxon>Micromonosporaceae</taxon>
        <taxon>Actinoplanes</taxon>
    </lineage>
</organism>
<keyword evidence="7" id="KW-1185">Reference proteome</keyword>
<evidence type="ECO:0000259" key="5">
    <source>
        <dbReference type="PROSITE" id="PS51820"/>
    </source>
</evidence>
<feature type="domain" description="PA14" evidence="5">
    <location>
        <begin position="397"/>
        <end position="547"/>
    </location>
</feature>
<name>A0A919IQW4_9ACTN</name>
<dbReference type="InterPro" id="IPR001764">
    <property type="entry name" value="Glyco_hydro_3_N"/>
</dbReference>
<dbReference type="SUPFAM" id="SSF51445">
    <property type="entry name" value="(Trans)glycosidases"/>
    <property type="match status" value="1"/>
</dbReference>
<protein>
    <submittedName>
        <fullName evidence="6">Beta-glucosidase</fullName>
    </submittedName>
</protein>
<dbReference type="SMART" id="SM01217">
    <property type="entry name" value="Fn3_like"/>
    <property type="match status" value="1"/>
</dbReference>
<reference evidence="6" key="1">
    <citation type="submission" date="2021-01" db="EMBL/GenBank/DDBJ databases">
        <title>Whole genome shotgun sequence of Actinoplanes cyaneus NBRC 14990.</title>
        <authorList>
            <person name="Komaki H."/>
            <person name="Tamura T."/>
        </authorList>
    </citation>
    <scope>NUCLEOTIDE SEQUENCE</scope>
    <source>
        <strain evidence="6">NBRC 14990</strain>
    </source>
</reference>
<dbReference type="InterPro" id="IPR002772">
    <property type="entry name" value="Glyco_hydro_3_C"/>
</dbReference>
<dbReference type="Gene3D" id="3.40.50.1700">
    <property type="entry name" value="Glycoside hydrolase family 3 C-terminal domain"/>
    <property type="match status" value="1"/>
</dbReference>
<dbReference type="InterPro" id="IPR017853">
    <property type="entry name" value="GH"/>
</dbReference>
<dbReference type="GO" id="GO:0004553">
    <property type="term" value="F:hydrolase activity, hydrolyzing O-glycosyl compounds"/>
    <property type="evidence" value="ECO:0007669"/>
    <property type="project" value="InterPro"/>
</dbReference>
<keyword evidence="4" id="KW-0326">Glycosidase</keyword>
<dbReference type="AlphaFoldDB" id="A0A919IQW4"/>
<keyword evidence="2 4" id="KW-0378">Hydrolase</keyword>
<dbReference type="Pfam" id="PF14310">
    <property type="entry name" value="Fn3-like"/>
    <property type="match status" value="1"/>
</dbReference>
<evidence type="ECO:0000313" key="6">
    <source>
        <dbReference type="EMBL" id="GID70544.1"/>
    </source>
</evidence>
<dbReference type="PRINTS" id="PR00133">
    <property type="entry name" value="GLHYDRLASE3"/>
</dbReference>
<dbReference type="Proteomes" id="UP000619479">
    <property type="component" value="Unassembled WGS sequence"/>
</dbReference>
<dbReference type="EMBL" id="BOMH01000076">
    <property type="protein sequence ID" value="GID70544.1"/>
    <property type="molecule type" value="Genomic_DNA"/>
</dbReference>
<evidence type="ECO:0000313" key="7">
    <source>
        <dbReference type="Proteomes" id="UP000619479"/>
    </source>
</evidence>
<dbReference type="InterPro" id="IPR019800">
    <property type="entry name" value="Glyco_hydro_3_AS"/>
</dbReference>
<proteinExistence type="inferred from homology"/>
<dbReference type="InterPro" id="IPR050288">
    <property type="entry name" value="Cellulose_deg_GH3"/>
</dbReference>
<evidence type="ECO:0000256" key="3">
    <source>
        <dbReference type="ARBA" id="ARBA00023277"/>
    </source>
</evidence>
<dbReference type="InterPro" id="IPR036962">
    <property type="entry name" value="Glyco_hydro_3_N_sf"/>
</dbReference>
<dbReference type="PROSITE" id="PS00775">
    <property type="entry name" value="GLYCOSYL_HYDROL_F3"/>
    <property type="match status" value="1"/>
</dbReference>
<comment type="caution">
    <text evidence="6">The sequence shown here is derived from an EMBL/GenBank/DDBJ whole genome shotgun (WGS) entry which is preliminary data.</text>
</comment>
<dbReference type="PANTHER" id="PTHR42715:SF10">
    <property type="entry name" value="BETA-GLUCOSIDASE"/>
    <property type="match status" value="1"/>
</dbReference>
<dbReference type="InterPro" id="IPR036881">
    <property type="entry name" value="Glyco_hydro_3_C_sf"/>
</dbReference>
<dbReference type="SUPFAM" id="SSF52279">
    <property type="entry name" value="Beta-D-glucan exohydrolase, C-terminal domain"/>
    <property type="match status" value="1"/>
</dbReference>
<gene>
    <name evidence="6" type="ORF">Acy02nite_84250</name>
</gene>
<dbReference type="InterPro" id="IPR026891">
    <property type="entry name" value="Fn3-like"/>
</dbReference>
<dbReference type="Gene3D" id="3.20.20.300">
    <property type="entry name" value="Glycoside hydrolase, family 3, N-terminal domain"/>
    <property type="match status" value="1"/>
</dbReference>
<dbReference type="PROSITE" id="PS51820">
    <property type="entry name" value="PA14"/>
    <property type="match status" value="1"/>
</dbReference>
<dbReference type="PANTHER" id="PTHR42715">
    <property type="entry name" value="BETA-GLUCOSIDASE"/>
    <property type="match status" value="1"/>
</dbReference>
<dbReference type="Pfam" id="PF00933">
    <property type="entry name" value="Glyco_hydro_3"/>
    <property type="match status" value="1"/>
</dbReference>
<keyword evidence="3" id="KW-0119">Carbohydrate metabolism</keyword>
<sequence length="793" mass="84291">MAAMSRPTAGPEDLRARVAKLSLAQKIRLLTGEDFWSLPAEPDIGLRRIVVSDGPVGVRGEMWDETDPSACLPSPTAVAAAWDEDLAHRLGRLLAAEARRKSVDVLLAPVVNLHRTPYGGRHFECFSEDPLLSGKLAAALIRGVQSGGVAATVKHFVGNDQETDRDRTDNRIDEQTLREVYLAPFETVVTEAEPWAVMAAYNGVNGHTMTESPLLKEVLKDEWGFSGVVMSDWMACRSVAPSARAALDISMPGPKSPWNAGLLAAVESGEVSEQDIDEKVYRILVLAARVGALDGATPPAPPEPAGAEAVAGLLREAAVAGSVLTRNNGLLPLDPSRLRKVAMIGPLAEHGRVLGGGSATVFPRYRVGPLDGLRAALEGTEIVHAPGVRAHTRVPAADGLPLLVRFFGADGAEVGREERTGGRFMWLGRFAEGLLEDAVNEVEVTTRWRAGTTGDHTIGFSGLGRYVLEVDGRVLLDDHVEEPPHMDPAVAAMLPPQRSATVPLTAGQEIGIRLWHKVGTGPTFGTAFELTLEPPVRSDDAEIARAVEVARSAEVVLLFVGTTPESEVEGVDRTSLALPGRQDELIARVTEANPDTVLVVNAGAPVLLPTASAAAAVLIVWFPGQEYGNALADMLLGVRSPGGRMPTSWPRSGDHVPSAHPTGGVLEYREGRSFGYRAADADPLFAFGAGLSYSTWSLELVRAGHTPQIRVTNTGARRDQQIVQAYLNGRLAGWAAVTLDPGASGSVEIPLPLRAFQEWVDGGWRVAAGPFSLRVGTSSADLGEPVEITPPSV</sequence>
<dbReference type="Gene3D" id="2.60.40.10">
    <property type="entry name" value="Immunoglobulins"/>
    <property type="match status" value="1"/>
</dbReference>
<dbReference type="Gene3D" id="2.60.120.260">
    <property type="entry name" value="Galactose-binding domain-like"/>
    <property type="match status" value="1"/>
</dbReference>
<evidence type="ECO:0000256" key="2">
    <source>
        <dbReference type="ARBA" id="ARBA00022801"/>
    </source>
</evidence>
<evidence type="ECO:0000256" key="1">
    <source>
        <dbReference type="ARBA" id="ARBA00005336"/>
    </source>
</evidence>
<accession>A0A919IQW4</accession>
<dbReference type="Pfam" id="PF01915">
    <property type="entry name" value="Glyco_hydro_3_C"/>
    <property type="match status" value="1"/>
</dbReference>
<dbReference type="InterPro" id="IPR037524">
    <property type="entry name" value="PA14/GLEYA"/>
</dbReference>
<dbReference type="InterPro" id="IPR013783">
    <property type="entry name" value="Ig-like_fold"/>
</dbReference>
<comment type="similarity">
    <text evidence="1 4">Belongs to the glycosyl hydrolase 3 family.</text>
</comment>